<dbReference type="InterPro" id="IPR015797">
    <property type="entry name" value="NUDIX_hydrolase-like_dom_sf"/>
</dbReference>
<proteinExistence type="inferred from homology"/>
<dbReference type="NCBIfam" id="NF001299">
    <property type="entry name" value="PRK00241.1"/>
    <property type="match status" value="1"/>
</dbReference>
<evidence type="ECO:0000256" key="4">
    <source>
        <dbReference type="ARBA" id="ARBA00012381"/>
    </source>
</evidence>
<evidence type="ECO:0000256" key="9">
    <source>
        <dbReference type="ARBA" id="ARBA00023679"/>
    </source>
</evidence>
<dbReference type="EC" id="3.6.1.22" evidence="4"/>
<dbReference type="InterPro" id="IPR020084">
    <property type="entry name" value="NUDIX_hydrolase_CS"/>
</dbReference>
<dbReference type="PANTHER" id="PTHR42904:SF6">
    <property type="entry name" value="NAD-CAPPED RNA HYDROLASE NUDT12"/>
    <property type="match status" value="1"/>
</dbReference>
<keyword evidence="12" id="KW-1185">Reference proteome</keyword>
<protein>
    <recommendedName>
        <fullName evidence="4">NAD(+) diphosphatase</fullName>
        <ecNumber evidence="4">3.6.1.22</ecNumber>
    </recommendedName>
</protein>
<keyword evidence="6" id="KW-0378">Hydrolase</keyword>
<dbReference type="Gene3D" id="3.90.79.10">
    <property type="entry name" value="Nucleoside Triphosphate Pyrophosphohydrolase"/>
    <property type="match status" value="1"/>
</dbReference>
<dbReference type="Gene3D" id="3.90.79.20">
    <property type="match status" value="1"/>
</dbReference>
<feature type="domain" description="Nudix hydrolase" evidence="10">
    <location>
        <begin position="153"/>
        <end position="280"/>
    </location>
</feature>
<dbReference type="CDD" id="cd03429">
    <property type="entry name" value="NUDIX_NADH_pyrophosphatase_Nudt13"/>
    <property type="match status" value="1"/>
</dbReference>
<dbReference type="PANTHER" id="PTHR42904">
    <property type="entry name" value="NUDIX HYDROLASE, NUDC SUBFAMILY"/>
    <property type="match status" value="1"/>
</dbReference>
<dbReference type="PROSITE" id="PS51462">
    <property type="entry name" value="NUDIX"/>
    <property type="match status" value="1"/>
</dbReference>
<comment type="caution">
    <text evidence="11">The sequence shown here is derived from an EMBL/GenBank/DDBJ whole genome shotgun (WGS) entry which is preliminary data.</text>
</comment>
<dbReference type="Pfam" id="PF09297">
    <property type="entry name" value="Zn_ribbon_NUD"/>
    <property type="match status" value="1"/>
</dbReference>
<comment type="similarity">
    <text evidence="3">Belongs to the Nudix hydrolase family. NudC subfamily.</text>
</comment>
<dbReference type="InterPro" id="IPR000086">
    <property type="entry name" value="NUDIX_hydrolase_dom"/>
</dbReference>
<dbReference type="Proteomes" id="UP001501591">
    <property type="component" value="Unassembled WGS sequence"/>
</dbReference>
<evidence type="ECO:0000313" key="11">
    <source>
        <dbReference type="EMBL" id="GAA3927840.1"/>
    </source>
</evidence>
<evidence type="ECO:0000256" key="8">
    <source>
        <dbReference type="ARBA" id="ARBA00023027"/>
    </source>
</evidence>
<evidence type="ECO:0000313" key="12">
    <source>
        <dbReference type="Proteomes" id="UP001501591"/>
    </source>
</evidence>
<evidence type="ECO:0000256" key="2">
    <source>
        <dbReference type="ARBA" id="ARBA00001947"/>
    </source>
</evidence>
<dbReference type="EMBL" id="BAABCP010000001">
    <property type="protein sequence ID" value="GAA3927840.1"/>
    <property type="molecule type" value="Genomic_DNA"/>
</dbReference>
<comment type="cofactor">
    <cofactor evidence="2">
        <name>Zn(2+)</name>
        <dbReference type="ChEBI" id="CHEBI:29105"/>
    </cofactor>
</comment>
<reference evidence="12" key="1">
    <citation type="journal article" date="2019" name="Int. J. Syst. Evol. Microbiol.">
        <title>The Global Catalogue of Microorganisms (GCM) 10K type strain sequencing project: providing services to taxonomists for standard genome sequencing and annotation.</title>
        <authorList>
            <consortium name="The Broad Institute Genomics Platform"/>
            <consortium name="The Broad Institute Genome Sequencing Center for Infectious Disease"/>
            <person name="Wu L."/>
            <person name="Ma J."/>
        </authorList>
    </citation>
    <scope>NUCLEOTIDE SEQUENCE [LARGE SCALE GENOMIC DNA]</scope>
    <source>
        <strain evidence="12">JCM 17024</strain>
    </source>
</reference>
<dbReference type="Pfam" id="PF00293">
    <property type="entry name" value="NUDIX"/>
    <property type="match status" value="1"/>
</dbReference>
<dbReference type="SUPFAM" id="SSF55811">
    <property type="entry name" value="Nudix"/>
    <property type="match status" value="1"/>
</dbReference>
<evidence type="ECO:0000256" key="7">
    <source>
        <dbReference type="ARBA" id="ARBA00022842"/>
    </source>
</evidence>
<organism evidence="11 12">
    <name type="scientific">Microbacterium soli</name>
    <dbReference type="NCBI Taxonomy" id="446075"/>
    <lineage>
        <taxon>Bacteria</taxon>
        <taxon>Bacillati</taxon>
        <taxon>Actinomycetota</taxon>
        <taxon>Actinomycetes</taxon>
        <taxon>Micrococcales</taxon>
        <taxon>Microbacteriaceae</taxon>
        <taxon>Microbacterium</taxon>
    </lineage>
</organism>
<gene>
    <name evidence="11" type="primary">nudC</name>
    <name evidence="11" type="ORF">GCM10022383_03520</name>
</gene>
<keyword evidence="7" id="KW-0460">Magnesium</keyword>
<dbReference type="PROSITE" id="PS00893">
    <property type="entry name" value="NUDIX_BOX"/>
    <property type="match status" value="1"/>
</dbReference>
<evidence type="ECO:0000256" key="5">
    <source>
        <dbReference type="ARBA" id="ARBA00022723"/>
    </source>
</evidence>
<keyword evidence="8" id="KW-0520">NAD</keyword>
<comment type="cofactor">
    <cofactor evidence="1">
        <name>Mg(2+)</name>
        <dbReference type="ChEBI" id="CHEBI:18420"/>
    </cofactor>
</comment>
<accession>A0ABP7MQQ6</accession>
<dbReference type="RefSeq" id="WP_344817771.1">
    <property type="nucleotide sequence ID" value="NZ_BAABCP010000001.1"/>
</dbReference>
<dbReference type="InterPro" id="IPR015376">
    <property type="entry name" value="Znr_NADH_PPase"/>
</dbReference>
<comment type="catalytic activity">
    <reaction evidence="9">
        <text>a 5'-end NAD(+)-phospho-ribonucleoside in mRNA + H2O = a 5'-end phospho-adenosine-phospho-ribonucleoside in mRNA + beta-nicotinamide D-ribonucleotide + 2 H(+)</text>
        <dbReference type="Rhea" id="RHEA:60876"/>
        <dbReference type="Rhea" id="RHEA-COMP:15698"/>
        <dbReference type="Rhea" id="RHEA-COMP:15719"/>
        <dbReference type="ChEBI" id="CHEBI:14649"/>
        <dbReference type="ChEBI" id="CHEBI:15377"/>
        <dbReference type="ChEBI" id="CHEBI:15378"/>
        <dbReference type="ChEBI" id="CHEBI:144029"/>
        <dbReference type="ChEBI" id="CHEBI:144051"/>
    </reaction>
    <physiologicalReaction direction="left-to-right" evidence="9">
        <dbReference type="Rhea" id="RHEA:60877"/>
    </physiologicalReaction>
</comment>
<keyword evidence="5" id="KW-0479">Metal-binding</keyword>
<evidence type="ECO:0000256" key="6">
    <source>
        <dbReference type="ARBA" id="ARBA00022801"/>
    </source>
</evidence>
<dbReference type="InterPro" id="IPR049734">
    <property type="entry name" value="NudC-like_C"/>
</dbReference>
<name>A0ABP7MQQ6_9MICO</name>
<evidence type="ECO:0000256" key="3">
    <source>
        <dbReference type="ARBA" id="ARBA00009595"/>
    </source>
</evidence>
<sequence length="303" mass="32827">MSSEREALDRAASLRTVDGIVERLRETEGTRVVVVRDGRLRITADAVLRADAGGVGDAEWALLGRDRDGVPLLLASVPVLTDSIDSAPEETWVGLRDVGGRLDAHETDLFVTAVSLAAWLVDAPFCPACGSRLTLALAGWSRRCPNCGAEHFPRTDPAVIVAVESPDGKRLLLGANANWHGRMFSCFAGFVEAGESLEVTVHRELAEEAGVRLRGVRYLSSQAWPYPRSLMLGFRAVAADEHVRPDGEEIVEVRWLTRDEIRTALAGDGPVGLPGPASIARRLIEDWYREGDPETSDAREGVG</sequence>
<evidence type="ECO:0000259" key="10">
    <source>
        <dbReference type="PROSITE" id="PS51462"/>
    </source>
</evidence>
<dbReference type="InterPro" id="IPR050241">
    <property type="entry name" value="NAD-cap_RNA_hydrolase_NudC"/>
</dbReference>
<evidence type="ECO:0000256" key="1">
    <source>
        <dbReference type="ARBA" id="ARBA00001946"/>
    </source>
</evidence>